<dbReference type="PANTHER" id="PTHR12629:SF0">
    <property type="entry name" value="DIPHOSPHOINOSITOL-POLYPHOSPHATE DIPHOSPHATASE"/>
    <property type="match status" value="1"/>
</dbReference>
<keyword evidence="3 5" id="KW-0378">Hydrolase</keyword>
<dbReference type="GO" id="GO:1901911">
    <property type="term" value="P:adenosine 5'-(hexahydrogen pentaphosphate) catabolic process"/>
    <property type="evidence" value="ECO:0007669"/>
    <property type="project" value="TreeGrafter"/>
</dbReference>
<dbReference type="GO" id="GO:0034431">
    <property type="term" value="F:bis(5'-adenosyl)-hexaphosphatase activity"/>
    <property type="evidence" value="ECO:0007669"/>
    <property type="project" value="TreeGrafter"/>
</dbReference>
<evidence type="ECO:0000256" key="1">
    <source>
        <dbReference type="ARBA" id="ARBA00001946"/>
    </source>
</evidence>
<organism evidence="7 8">
    <name type="scientific">Gellertiella hungarica</name>
    <dbReference type="NCBI Taxonomy" id="1572859"/>
    <lineage>
        <taxon>Bacteria</taxon>
        <taxon>Pseudomonadati</taxon>
        <taxon>Pseudomonadota</taxon>
        <taxon>Alphaproteobacteria</taxon>
        <taxon>Hyphomicrobiales</taxon>
        <taxon>Rhizobiaceae</taxon>
        <taxon>Gellertiella</taxon>
    </lineage>
</organism>
<protein>
    <submittedName>
        <fullName evidence="7">8-oxo-dGTP pyrophosphatase MutT (NUDIX family)</fullName>
    </submittedName>
</protein>
<name>A0A7W6NJV9_9HYPH</name>
<dbReference type="GO" id="GO:0008486">
    <property type="term" value="F:diphosphoinositol-polyphosphate diphosphatase activity"/>
    <property type="evidence" value="ECO:0007669"/>
    <property type="project" value="TreeGrafter"/>
</dbReference>
<dbReference type="InterPro" id="IPR020476">
    <property type="entry name" value="Nudix_hydrolase"/>
</dbReference>
<evidence type="ECO:0000256" key="3">
    <source>
        <dbReference type="ARBA" id="ARBA00022801"/>
    </source>
</evidence>
<evidence type="ECO:0000256" key="5">
    <source>
        <dbReference type="RuleBase" id="RU003476"/>
    </source>
</evidence>
<sequence>MISHFIRMFLVPQASALCIRQGVEGPEILLVTSKTTGRWTLPKGTIEAGESADSAALREAFEEAGVTGQVTARPLGHYLYRKRGRLRLRRVSVHSMLVDREWDEFPEAGVRSRRWMPLEKGLPLLKRRIRRVVSRAPAADDGVLSNAQALASSPAMDRSA</sequence>
<dbReference type="GO" id="GO:0071543">
    <property type="term" value="P:diphosphoinositol polyphosphate metabolic process"/>
    <property type="evidence" value="ECO:0007669"/>
    <property type="project" value="TreeGrafter"/>
</dbReference>
<dbReference type="PROSITE" id="PS51462">
    <property type="entry name" value="NUDIX"/>
    <property type="match status" value="1"/>
</dbReference>
<evidence type="ECO:0000256" key="4">
    <source>
        <dbReference type="ARBA" id="ARBA00022842"/>
    </source>
</evidence>
<dbReference type="GO" id="GO:0046872">
    <property type="term" value="F:metal ion binding"/>
    <property type="evidence" value="ECO:0007669"/>
    <property type="project" value="UniProtKB-KW"/>
</dbReference>
<evidence type="ECO:0000313" key="8">
    <source>
        <dbReference type="Proteomes" id="UP000528286"/>
    </source>
</evidence>
<reference evidence="7 8" key="1">
    <citation type="submission" date="2020-08" db="EMBL/GenBank/DDBJ databases">
        <title>Genomic Encyclopedia of Type Strains, Phase IV (KMG-IV): sequencing the most valuable type-strain genomes for metagenomic binning, comparative biology and taxonomic classification.</title>
        <authorList>
            <person name="Goeker M."/>
        </authorList>
    </citation>
    <scope>NUCLEOTIDE SEQUENCE [LARGE SCALE GENOMIC DNA]</scope>
    <source>
        <strain evidence="7 8">DSM 29853</strain>
    </source>
</reference>
<dbReference type="PANTHER" id="PTHR12629">
    <property type="entry name" value="DIPHOSPHOINOSITOL POLYPHOSPHATE PHOSPHOHYDROLASE"/>
    <property type="match status" value="1"/>
</dbReference>
<evidence type="ECO:0000256" key="2">
    <source>
        <dbReference type="ARBA" id="ARBA00022723"/>
    </source>
</evidence>
<dbReference type="GO" id="GO:0000298">
    <property type="term" value="F:endopolyphosphatase activity"/>
    <property type="evidence" value="ECO:0007669"/>
    <property type="project" value="TreeGrafter"/>
</dbReference>
<keyword evidence="4" id="KW-0460">Magnesium</keyword>
<dbReference type="GO" id="GO:0005737">
    <property type="term" value="C:cytoplasm"/>
    <property type="evidence" value="ECO:0007669"/>
    <property type="project" value="TreeGrafter"/>
</dbReference>
<comment type="cofactor">
    <cofactor evidence="1">
        <name>Mg(2+)</name>
        <dbReference type="ChEBI" id="CHEBI:18420"/>
    </cofactor>
</comment>
<dbReference type="PROSITE" id="PS00893">
    <property type="entry name" value="NUDIX_BOX"/>
    <property type="match status" value="1"/>
</dbReference>
<dbReference type="AlphaFoldDB" id="A0A7W6NJV9"/>
<comment type="similarity">
    <text evidence="5">Belongs to the Nudix hydrolase family.</text>
</comment>
<dbReference type="InterPro" id="IPR047198">
    <property type="entry name" value="DDP-like_NUDIX"/>
</dbReference>
<dbReference type="Gene3D" id="3.90.79.10">
    <property type="entry name" value="Nucleoside Triphosphate Pyrophosphohydrolase"/>
    <property type="match status" value="1"/>
</dbReference>
<dbReference type="GO" id="GO:1901909">
    <property type="term" value="P:diadenosine hexaphosphate catabolic process"/>
    <property type="evidence" value="ECO:0007669"/>
    <property type="project" value="TreeGrafter"/>
</dbReference>
<dbReference type="EMBL" id="JACIEZ010000003">
    <property type="protein sequence ID" value="MBB4064820.1"/>
    <property type="molecule type" value="Genomic_DNA"/>
</dbReference>
<dbReference type="PRINTS" id="PR00502">
    <property type="entry name" value="NUDIXFAMILY"/>
</dbReference>
<dbReference type="InterPro" id="IPR015797">
    <property type="entry name" value="NUDIX_hydrolase-like_dom_sf"/>
</dbReference>
<dbReference type="Proteomes" id="UP000528286">
    <property type="component" value="Unassembled WGS sequence"/>
</dbReference>
<comment type="caution">
    <text evidence="7">The sequence shown here is derived from an EMBL/GenBank/DDBJ whole genome shotgun (WGS) entry which is preliminary data.</text>
</comment>
<accession>A0A7W6NJV9</accession>
<dbReference type="InterPro" id="IPR000086">
    <property type="entry name" value="NUDIX_hydrolase_dom"/>
</dbReference>
<evidence type="ECO:0000259" key="6">
    <source>
        <dbReference type="PROSITE" id="PS51462"/>
    </source>
</evidence>
<keyword evidence="2" id="KW-0479">Metal-binding</keyword>
<dbReference type="GO" id="GO:0034432">
    <property type="term" value="F:bis(5'-adenosyl)-pentaphosphatase activity"/>
    <property type="evidence" value="ECO:0007669"/>
    <property type="project" value="TreeGrafter"/>
</dbReference>
<dbReference type="SUPFAM" id="SSF55811">
    <property type="entry name" value="Nudix"/>
    <property type="match status" value="1"/>
</dbReference>
<dbReference type="RefSeq" id="WP_183366123.1">
    <property type="nucleotide sequence ID" value="NZ_JACIEZ010000003.1"/>
</dbReference>
<proteinExistence type="inferred from homology"/>
<evidence type="ECO:0000313" key="7">
    <source>
        <dbReference type="EMBL" id="MBB4064820.1"/>
    </source>
</evidence>
<dbReference type="CDD" id="cd04666">
    <property type="entry name" value="NUDIX_DIPP2_like_Nudt4"/>
    <property type="match status" value="1"/>
</dbReference>
<gene>
    <name evidence="7" type="ORF">GGR23_002007</name>
</gene>
<feature type="domain" description="Nudix hydrolase" evidence="6">
    <location>
        <begin position="9"/>
        <end position="138"/>
    </location>
</feature>
<dbReference type="InterPro" id="IPR020084">
    <property type="entry name" value="NUDIX_hydrolase_CS"/>
</dbReference>
<dbReference type="GO" id="GO:1901907">
    <property type="term" value="P:diadenosine pentaphosphate catabolic process"/>
    <property type="evidence" value="ECO:0007669"/>
    <property type="project" value="TreeGrafter"/>
</dbReference>
<dbReference type="Pfam" id="PF00293">
    <property type="entry name" value="NUDIX"/>
    <property type="match status" value="1"/>
</dbReference>
<keyword evidence="8" id="KW-1185">Reference proteome</keyword>